<geneLocation type="mitochondrion" evidence="1"/>
<comment type="caution">
    <text evidence="1">The sequence shown here is derived from an EMBL/GenBank/DDBJ whole genome shotgun (WGS) entry which is preliminary data.</text>
</comment>
<dbReference type="AlphaFoldDB" id="A0A101LVJ0"/>
<sequence>MRIRFNASFQFMHSIKSRFKIRCQVAMPVLTRFRWRCLLVCFGDRRFLLGGCLLVCFGDVFLYVLENRWIDSVNCIHGTRSP</sequence>
<protein>
    <submittedName>
        <fullName evidence="1">Uncharacterized protein</fullName>
    </submittedName>
</protein>
<organism evidence="1">
    <name type="scientific">Picea glauca</name>
    <name type="common">White spruce</name>
    <name type="synonym">Pinus glauca</name>
    <dbReference type="NCBI Taxonomy" id="3330"/>
    <lineage>
        <taxon>Eukaryota</taxon>
        <taxon>Viridiplantae</taxon>
        <taxon>Streptophyta</taxon>
        <taxon>Embryophyta</taxon>
        <taxon>Tracheophyta</taxon>
        <taxon>Spermatophyta</taxon>
        <taxon>Pinopsida</taxon>
        <taxon>Pinidae</taxon>
        <taxon>Conifers I</taxon>
        <taxon>Pinales</taxon>
        <taxon>Pinaceae</taxon>
        <taxon>Picea</taxon>
    </lineage>
</organism>
<name>A0A101LVJ0_PICGL</name>
<keyword evidence="1" id="KW-0496">Mitochondrion</keyword>
<proteinExistence type="predicted"/>
<dbReference type="EMBL" id="LKAM01000013">
    <property type="protein sequence ID" value="KUM46144.1"/>
    <property type="molecule type" value="Genomic_DNA"/>
</dbReference>
<evidence type="ECO:0000313" key="1">
    <source>
        <dbReference type="EMBL" id="KUM46144.1"/>
    </source>
</evidence>
<accession>A0A101LVJ0</accession>
<gene>
    <name evidence="1" type="ORF">ABT39_MTgene1950</name>
</gene>
<reference evidence="1" key="1">
    <citation type="journal article" date="2015" name="Genome Biol. Evol.">
        <title>Organellar Genomes of White Spruce (Picea glauca): Assembly and Annotation.</title>
        <authorList>
            <person name="Jackman S.D."/>
            <person name="Warren R.L."/>
            <person name="Gibb E.A."/>
            <person name="Vandervalk B.P."/>
            <person name="Mohamadi H."/>
            <person name="Chu J."/>
            <person name="Raymond A."/>
            <person name="Pleasance S."/>
            <person name="Coope R."/>
            <person name="Wildung M.R."/>
            <person name="Ritland C.E."/>
            <person name="Bousquet J."/>
            <person name="Jones S.J."/>
            <person name="Bohlmann J."/>
            <person name="Birol I."/>
        </authorList>
    </citation>
    <scope>NUCLEOTIDE SEQUENCE [LARGE SCALE GENOMIC DNA]</scope>
    <source>
        <tissue evidence="1">Flushing bud</tissue>
    </source>
</reference>